<name>B8IHP4_METNO</name>
<accession>B8IHP4</accession>
<protein>
    <submittedName>
        <fullName evidence="1">Uncharacterized protein</fullName>
    </submittedName>
</protein>
<proteinExistence type="predicted"/>
<reference evidence="1 2" key="1">
    <citation type="submission" date="2009-01" db="EMBL/GenBank/DDBJ databases">
        <title>Complete sequence of chromosome of Methylobacterium nodulans ORS 2060.</title>
        <authorList>
            <consortium name="US DOE Joint Genome Institute"/>
            <person name="Lucas S."/>
            <person name="Copeland A."/>
            <person name="Lapidus A."/>
            <person name="Glavina del Rio T."/>
            <person name="Dalin E."/>
            <person name="Tice H."/>
            <person name="Bruce D."/>
            <person name="Goodwin L."/>
            <person name="Pitluck S."/>
            <person name="Sims D."/>
            <person name="Brettin T."/>
            <person name="Detter J.C."/>
            <person name="Han C."/>
            <person name="Larimer F."/>
            <person name="Land M."/>
            <person name="Hauser L."/>
            <person name="Kyrpides N."/>
            <person name="Ivanova N."/>
            <person name="Marx C.J."/>
            <person name="Richardson P."/>
        </authorList>
    </citation>
    <scope>NUCLEOTIDE SEQUENCE [LARGE SCALE GENOMIC DNA]</scope>
    <source>
        <strain evidence="2">LMG 21967 / CNCM I-2342 / ORS 2060</strain>
    </source>
</reference>
<evidence type="ECO:0000313" key="2">
    <source>
        <dbReference type="Proteomes" id="UP000008207"/>
    </source>
</evidence>
<dbReference type="AlphaFoldDB" id="B8IHP4"/>
<dbReference type="KEGG" id="mno:Mnod_6965"/>
<sequence length="36" mass="4021">MSTFETIRLGAITLYALFGATRYSWRAVRRGGGGRQ</sequence>
<dbReference type="EMBL" id="CP001349">
    <property type="protein sequence ID" value="ACL61707.1"/>
    <property type="molecule type" value="Genomic_DNA"/>
</dbReference>
<organism evidence="1 2">
    <name type="scientific">Methylobacterium nodulans (strain LMG 21967 / CNCM I-2342 / ORS 2060)</name>
    <dbReference type="NCBI Taxonomy" id="460265"/>
    <lineage>
        <taxon>Bacteria</taxon>
        <taxon>Pseudomonadati</taxon>
        <taxon>Pseudomonadota</taxon>
        <taxon>Alphaproteobacteria</taxon>
        <taxon>Hyphomicrobiales</taxon>
        <taxon>Methylobacteriaceae</taxon>
        <taxon>Methylobacterium</taxon>
    </lineage>
</organism>
<gene>
    <name evidence="1" type="ordered locus">Mnod_6965</name>
</gene>
<dbReference type="Proteomes" id="UP000008207">
    <property type="component" value="Chromosome"/>
</dbReference>
<dbReference type="HOGENOM" id="CLU_3357065_0_0_5"/>
<keyword evidence="2" id="KW-1185">Reference proteome</keyword>
<evidence type="ECO:0000313" key="1">
    <source>
        <dbReference type="EMBL" id="ACL61707.1"/>
    </source>
</evidence>